<dbReference type="AlphaFoldDB" id="B2FUM7"/>
<name>B2FUM7_STRMK</name>
<dbReference type="HOGENOM" id="CLU_2755932_0_0_6"/>
<sequence length="75" mass="8426">MEQLTMNTYDHLVCVDEDAKELVVFRVGADGKRTLFTRVALPQVEGWSAELQDLAKALGENLLIDSPVIRRILNV</sequence>
<evidence type="ECO:0000313" key="2">
    <source>
        <dbReference type="Proteomes" id="UP000008840"/>
    </source>
</evidence>
<accession>B2FUM7</accession>
<evidence type="ECO:0000313" key="1">
    <source>
        <dbReference type="EMBL" id="CAQ46256.1"/>
    </source>
</evidence>
<organism evidence="1 2">
    <name type="scientific">Stenotrophomonas maltophilia (strain K279a)</name>
    <dbReference type="NCBI Taxonomy" id="522373"/>
    <lineage>
        <taxon>Bacteria</taxon>
        <taxon>Pseudomonadati</taxon>
        <taxon>Pseudomonadota</taxon>
        <taxon>Gammaproteobacteria</taxon>
        <taxon>Lysobacterales</taxon>
        <taxon>Lysobacteraceae</taxon>
        <taxon>Stenotrophomonas</taxon>
        <taxon>Stenotrophomonas maltophilia group</taxon>
    </lineage>
</organism>
<dbReference type="Proteomes" id="UP000008840">
    <property type="component" value="Chromosome"/>
</dbReference>
<dbReference type="KEGG" id="sml:Smlt2789"/>
<gene>
    <name evidence="1" type="ordered locus">Smlt2789</name>
</gene>
<proteinExistence type="predicted"/>
<protein>
    <submittedName>
        <fullName evidence="1">Uncharacterized protein</fullName>
    </submittedName>
</protein>
<dbReference type="EMBL" id="AM743169">
    <property type="protein sequence ID" value="CAQ46256.1"/>
    <property type="molecule type" value="Genomic_DNA"/>
</dbReference>
<dbReference type="EnsemblBacteria" id="CAQ46256">
    <property type="protein sequence ID" value="CAQ46256"/>
    <property type="gene ID" value="Smlt2789"/>
</dbReference>
<keyword evidence="2" id="KW-1185">Reference proteome</keyword>
<reference evidence="1 2" key="1">
    <citation type="journal article" date="2008" name="Genome Biol.">
        <title>The complete genome, comparative and functional analysis of Stenotrophomonas maltophilia reveals an organism heavily shielded by drug resistance determinants.</title>
        <authorList>
            <person name="Crossman L.C."/>
            <person name="Gould V.C."/>
            <person name="Dow J.M."/>
            <person name="Vernikos G.S."/>
            <person name="Okazaki A."/>
            <person name="Sebaihia M."/>
            <person name="Saunders D."/>
            <person name="Arrowsmith C."/>
            <person name="Carver T."/>
            <person name="Peters N."/>
            <person name="Adlem E."/>
            <person name="Kerhornou A."/>
            <person name="Lord A."/>
            <person name="Murphy L."/>
            <person name="Seeger K."/>
            <person name="Squares R."/>
            <person name="Rutter S."/>
            <person name="Quail M.A."/>
            <person name="Rajandream M.A."/>
            <person name="Harris D."/>
            <person name="Churcher C."/>
            <person name="Bentley S.D."/>
            <person name="Parkhill J."/>
            <person name="Thomson N.R."/>
            <person name="Avison M.B."/>
        </authorList>
    </citation>
    <scope>NUCLEOTIDE SEQUENCE [LARGE SCALE GENOMIC DNA]</scope>
    <source>
        <strain evidence="1 2">K279a</strain>
    </source>
</reference>